<reference evidence="5 6" key="1">
    <citation type="submission" date="2022-11" db="EMBL/GenBank/DDBJ databases">
        <title>Draft genome sequence of Saccharopolyspora sp. WRP15-2 isolated from rhizosphere soils of wild rice in Thailand.</title>
        <authorList>
            <person name="Duangmal K."/>
            <person name="Kammanee S."/>
            <person name="Muangham S."/>
        </authorList>
    </citation>
    <scope>NUCLEOTIDE SEQUENCE [LARGE SCALE GENOMIC DNA]</scope>
    <source>
        <strain evidence="5 6">WRP15-2</strain>
    </source>
</reference>
<protein>
    <submittedName>
        <fullName evidence="5">Flavin reductase family protein</fullName>
    </submittedName>
</protein>
<dbReference type="SMART" id="SM00903">
    <property type="entry name" value="Flavin_Reduct"/>
    <property type="match status" value="1"/>
</dbReference>
<dbReference type="Proteomes" id="UP001210380">
    <property type="component" value="Unassembled WGS sequence"/>
</dbReference>
<dbReference type="PANTHER" id="PTHR30466">
    <property type="entry name" value="FLAVIN REDUCTASE"/>
    <property type="match status" value="1"/>
</dbReference>
<accession>A0ABT4USA3</accession>
<dbReference type="SUPFAM" id="SSF50475">
    <property type="entry name" value="FMN-binding split barrel"/>
    <property type="match status" value="1"/>
</dbReference>
<proteinExistence type="inferred from homology"/>
<organism evidence="5 6">
    <name type="scientific">Saccharopolyspora oryzae</name>
    <dbReference type="NCBI Taxonomy" id="2997343"/>
    <lineage>
        <taxon>Bacteria</taxon>
        <taxon>Bacillati</taxon>
        <taxon>Actinomycetota</taxon>
        <taxon>Actinomycetes</taxon>
        <taxon>Pseudonocardiales</taxon>
        <taxon>Pseudonocardiaceae</taxon>
        <taxon>Saccharopolyspora</taxon>
    </lineage>
</organism>
<keyword evidence="2" id="KW-0560">Oxidoreductase</keyword>
<evidence type="ECO:0000256" key="3">
    <source>
        <dbReference type="SAM" id="MobiDB-lite"/>
    </source>
</evidence>
<dbReference type="PANTHER" id="PTHR30466:SF11">
    <property type="entry name" value="FLAVIN-DEPENDENT MONOOXYGENASE, REDUCTASE SUBUNIT HSAB"/>
    <property type="match status" value="1"/>
</dbReference>
<evidence type="ECO:0000256" key="1">
    <source>
        <dbReference type="ARBA" id="ARBA00008898"/>
    </source>
</evidence>
<name>A0ABT4USA3_9PSEU</name>
<keyword evidence="6" id="KW-1185">Reference proteome</keyword>
<evidence type="ECO:0000313" key="6">
    <source>
        <dbReference type="Proteomes" id="UP001210380"/>
    </source>
</evidence>
<dbReference type="InterPro" id="IPR002563">
    <property type="entry name" value="Flavin_Rdtase-like_dom"/>
</dbReference>
<evidence type="ECO:0000256" key="2">
    <source>
        <dbReference type="ARBA" id="ARBA00023002"/>
    </source>
</evidence>
<dbReference type="Gene3D" id="2.30.110.10">
    <property type="entry name" value="Electron Transport, Fmn-binding Protein, Chain A"/>
    <property type="match status" value="1"/>
</dbReference>
<dbReference type="Pfam" id="PF01613">
    <property type="entry name" value="Flavin_Reduct"/>
    <property type="match status" value="1"/>
</dbReference>
<feature type="domain" description="Flavin reductase like" evidence="4">
    <location>
        <begin position="85"/>
        <end position="228"/>
    </location>
</feature>
<dbReference type="InterPro" id="IPR012349">
    <property type="entry name" value="Split_barrel_FMN-bd"/>
</dbReference>
<comment type="similarity">
    <text evidence="1">Belongs to the non-flavoprotein flavin reductase family.</text>
</comment>
<sequence length="237" mass="26125">MFRPFVAWDGTPAVFSRLFRAFSVTPDHAPNSAPADRDRPDGPPLTGIRGREPRTTRPSFEFMTEEAQTLTAEDVVNPNAFRRAMSDFATGVTVVTGLDDAGPVGFACQSFASVSLDPPLVMFCADHRGRSWPRIRGAGRFCVNVLGGHQDDLCARFGSSGGRKFDGADWSCSRWRTPVLPDVLMRVHADVHQVVEAGDHDIVVGRVLEVERLAEHRPMIFFRGSFGIESDRPAHEC</sequence>
<dbReference type="EMBL" id="JAQGLA010000004">
    <property type="protein sequence ID" value="MDA3624582.1"/>
    <property type="molecule type" value="Genomic_DNA"/>
</dbReference>
<dbReference type="RefSeq" id="WP_270947156.1">
    <property type="nucleotide sequence ID" value="NZ_JAQGLA010000004.1"/>
</dbReference>
<evidence type="ECO:0000313" key="5">
    <source>
        <dbReference type="EMBL" id="MDA3624582.1"/>
    </source>
</evidence>
<evidence type="ECO:0000259" key="4">
    <source>
        <dbReference type="SMART" id="SM00903"/>
    </source>
</evidence>
<gene>
    <name evidence="5" type="ORF">OU415_03970</name>
</gene>
<feature type="region of interest" description="Disordered" evidence="3">
    <location>
        <begin position="27"/>
        <end position="57"/>
    </location>
</feature>
<comment type="caution">
    <text evidence="5">The sequence shown here is derived from an EMBL/GenBank/DDBJ whole genome shotgun (WGS) entry which is preliminary data.</text>
</comment>
<dbReference type="InterPro" id="IPR050268">
    <property type="entry name" value="NADH-dep_flavin_reductase"/>
</dbReference>